<dbReference type="Pfam" id="PF08906">
    <property type="entry name" value="T6SS_Tdi1_C"/>
    <property type="match status" value="1"/>
</dbReference>
<evidence type="ECO:0000313" key="3">
    <source>
        <dbReference type="Proteomes" id="UP000184310"/>
    </source>
</evidence>
<keyword evidence="3" id="KW-1185">Reference proteome</keyword>
<evidence type="ECO:0000259" key="1">
    <source>
        <dbReference type="Pfam" id="PF08906"/>
    </source>
</evidence>
<name>A0A1M6MHM9_9CLOT</name>
<dbReference type="InterPro" id="IPR015002">
    <property type="entry name" value="T6SS_Tdi1_C"/>
</dbReference>
<protein>
    <recommendedName>
        <fullName evidence="1">T6SS immunity protein Tdi1 C-terminal domain-containing protein</fullName>
    </recommendedName>
</protein>
<evidence type="ECO:0000313" key="2">
    <source>
        <dbReference type="EMBL" id="SHJ82965.1"/>
    </source>
</evidence>
<dbReference type="Proteomes" id="UP000184310">
    <property type="component" value="Unassembled WGS sequence"/>
</dbReference>
<gene>
    <name evidence="2" type="ORF">SAMN02745163_02640</name>
</gene>
<proteinExistence type="predicted"/>
<feature type="domain" description="T6SS immunity protein Tdi1 C-terminal" evidence="1">
    <location>
        <begin position="6"/>
        <end position="47"/>
    </location>
</feature>
<reference evidence="2 3" key="1">
    <citation type="submission" date="2016-11" db="EMBL/GenBank/DDBJ databases">
        <authorList>
            <person name="Jaros S."/>
            <person name="Januszkiewicz K."/>
            <person name="Wedrychowicz H."/>
        </authorList>
    </citation>
    <scope>NUCLEOTIDE SEQUENCE [LARGE SCALE GENOMIC DNA]</scope>
    <source>
        <strain evidence="2 3">DSM 21758</strain>
    </source>
</reference>
<organism evidence="2 3">
    <name type="scientific">Clostridium cavendishii DSM 21758</name>
    <dbReference type="NCBI Taxonomy" id="1121302"/>
    <lineage>
        <taxon>Bacteria</taxon>
        <taxon>Bacillati</taxon>
        <taxon>Bacillota</taxon>
        <taxon>Clostridia</taxon>
        <taxon>Eubacteriales</taxon>
        <taxon>Clostridiaceae</taxon>
        <taxon>Clostridium</taxon>
    </lineage>
</organism>
<dbReference type="AlphaFoldDB" id="A0A1M6MHM9"/>
<dbReference type="EMBL" id="FQZB01000011">
    <property type="protein sequence ID" value="SHJ82965.1"/>
    <property type="molecule type" value="Genomic_DNA"/>
</dbReference>
<accession>A0A1M6MHM9</accession>
<sequence>MNKLTVDEYFVEKYMELNKYNEALKKYGELDYNECFGYVLLLEVGGRR</sequence>